<evidence type="ECO:0000256" key="1">
    <source>
        <dbReference type="SAM" id="MobiDB-lite"/>
    </source>
</evidence>
<name>A0AAV2MI55_KNICA</name>
<proteinExistence type="predicted"/>
<accession>A0AAV2MI55</accession>
<reference evidence="2 3" key="1">
    <citation type="submission" date="2024-04" db="EMBL/GenBank/DDBJ databases">
        <authorList>
            <person name="Waldvogel A.-M."/>
            <person name="Schoenle A."/>
        </authorList>
    </citation>
    <scope>NUCLEOTIDE SEQUENCE [LARGE SCALE GENOMIC DNA]</scope>
</reference>
<evidence type="ECO:0000313" key="3">
    <source>
        <dbReference type="Proteomes" id="UP001497482"/>
    </source>
</evidence>
<feature type="compositionally biased region" description="Polar residues" evidence="1">
    <location>
        <begin position="1"/>
        <end position="13"/>
    </location>
</feature>
<feature type="region of interest" description="Disordered" evidence="1">
    <location>
        <begin position="1"/>
        <end position="22"/>
    </location>
</feature>
<gene>
    <name evidence="2" type="ORF">KC01_LOCUS39243</name>
</gene>
<dbReference type="EMBL" id="OZ035830">
    <property type="protein sequence ID" value="CAL1612969.1"/>
    <property type="molecule type" value="Genomic_DNA"/>
</dbReference>
<evidence type="ECO:0000313" key="2">
    <source>
        <dbReference type="EMBL" id="CAL1612969.1"/>
    </source>
</evidence>
<keyword evidence="3" id="KW-1185">Reference proteome</keyword>
<dbReference type="Proteomes" id="UP001497482">
    <property type="component" value="Chromosome 8"/>
</dbReference>
<organism evidence="2 3">
    <name type="scientific">Knipowitschia caucasica</name>
    <name type="common">Caucasian dwarf goby</name>
    <name type="synonym">Pomatoschistus caucasicus</name>
    <dbReference type="NCBI Taxonomy" id="637954"/>
    <lineage>
        <taxon>Eukaryota</taxon>
        <taxon>Metazoa</taxon>
        <taxon>Chordata</taxon>
        <taxon>Craniata</taxon>
        <taxon>Vertebrata</taxon>
        <taxon>Euteleostomi</taxon>
        <taxon>Actinopterygii</taxon>
        <taxon>Neopterygii</taxon>
        <taxon>Teleostei</taxon>
        <taxon>Neoteleostei</taxon>
        <taxon>Acanthomorphata</taxon>
        <taxon>Gobiaria</taxon>
        <taxon>Gobiiformes</taxon>
        <taxon>Gobioidei</taxon>
        <taxon>Gobiidae</taxon>
        <taxon>Gobiinae</taxon>
        <taxon>Knipowitschia</taxon>
    </lineage>
</organism>
<sequence>MGGLSIFTTTQQDGGSGEAARVLEQRRSRRRVWVHDILQRRSEYGEFHHLLQELRLDEVHESLTKTPTTDVSSLLQSAFPSAYGSLPLGIRILPSGAASGSVCPLSPKSSPR</sequence>
<dbReference type="AlphaFoldDB" id="A0AAV2MI55"/>
<protein>
    <submittedName>
        <fullName evidence="2">Uncharacterized protein</fullName>
    </submittedName>
</protein>